<evidence type="ECO:0000313" key="3">
    <source>
        <dbReference type="Proteomes" id="UP000091857"/>
    </source>
</evidence>
<evidence type="ECO:0000256" key="1">
    <source>
        <dbReference type="SAM" id="MobiDB-lite"/>
    </source>
</evidence>
<proteinExistence type="predicted"/>
<dbReference type="EMBL" id="CM004399">
    <property type="protein sequence ID" value="OAY33587.1"/>
    <property type="molecule type" value="Genomic_DNA"/>
</dbReference>
<organism evidence="2 3">
    <name type="scientific">Manihot esculenta</name>
    <name type="common">Cassava</name>
    <name type="synonym">Jatropha manihot</name>
    <dbReference type="NCBI Taxonomy" id="3983"/>
    <lineage>
        <taxon>Eukaryota</taxon>
        <taxon>Viridiplantae</taxon>
        <taxon>Streptophyta</taxon>
        <taxon>Embryophyta</taxon>
        <taxon>Tracheophyta</taxon>
        <taxon>Spermatophyta</taxon>
        <taxon>Magnoliopsida</taxon>
        <taxon>eudicotyledons</taxon>
        <taxon>Gunneridae</taxon>
        <taxon>Pentapetalae</taxon>
        <taxon>rosids</taxon>
        <taxon>fabids</taxon>
        <taxon>Malpighiales</taxon>
        <taxon>Euphorbiaceae</taxon>
        <taxon>Crotonoideae</taxon>
        <taxon>Manihoteae</taxon>
        <taxon>Manihot</taxon>
    </lineage>
</organism>
<name>A0A2C9UQX9_MANES</name>
<gene>
    <name evidence="2" type="ORF">MANES_13G109200v8</name>
</gene>
<sequence>MSHRKVHSQGNVPFSWEDSPGISKASHQDTTLHVLNLSSSSPKPTSFIPQDSDTSSLKESSAHQDKKIPLPPCKNLQLPTQRSTSAKGFGCWQEDPFIAAFKECTKNVRNGNKVQPCENKKNVTGFKVKKSRLIFSCKNSCDVTDDNLVRLSHLPPIPRYRVRG</sequence>
<evidence type="ECO:0000313" key="2">
    <source>
        <dbReference type="EMBL" id="OAY33587.1"/>
    </source>
</evidence>
<dbReference type="OMA" id="PSKVTHY"/>
<protein>
    <submittedName>
        <fullName evidence="2">Uncharacterized protein</fullName>
    </submittedName>
</protein>
<keyword evidence="3" id="KW-1185">Reference proteome</keyword>
<reference evidence="3" key="1">
    <citation type="journal article" date="2016" name="Nat. Biotechnol.">
        <title>Sequencing wild and cultivated cassava and related species reveals extensive interspecific hybridization and genetic diversity.</title>
        <authorList>
            <person name="Bredeson J.V."/>
            <person name="Lyons J.B."/>
            <person name="Prochnik S.E."/>
            <person name="Wu G.A."/>
            <person name="Ha C.M."/>
            <person name="Edsinger-Gonzales E."/>
            <person name="Grimwood J."/>
            <person name="Schmutz J."/>
            <person name="Rabbi I.Y."/>
            <person name="Egesi C."/>
            <person name="Nauluvula P."/>
            <person name="Lebot V."/>
            <person name="Ndunguru J."/>
            <person name="Mkamilo G."/>
            <person name="Bart R.S."/>
            <person name="Setter T.L."/>
            <person name="Gleadow R.M."/>
            <person name="Kulakow P."/>
            <person name="Ferguson M.E."/>
            <person name="Rounsley S."/>
            <person name="Rokhsar D.S."/>
        </authorList>
    </citation>
    <scope>NUCLEOTIDE SEQUENCE [LARGE SCALE GENOMIC DNA]</scope>
    <source>
        <strain evidence="3">cv. AM560-2</strain>
    </source>
</reference>
<dbReference type="AlphaFoldDB" id="A0A2C9UQX9"/>
<dbReference type="Gramene" id="Manes.13G109200.1.v8.1">
    <property type="protein sequence ID" value="Manes.13G109200.1.v8.1.CDS.1"/>
    <property type="gene ID" value="Manes.13G109200.v8.1"/>
</dbReference>
<accession>A0A2C9UQX9</accession>
<feature type="region of interest" description="Disordered" evidence="1">
    <location>
        <begin position="1"/>
        <end position="79"/>
    </location>
</feature>
<dbReference type="Proteomes" id="UP000091857">
    <property type="component" value="Chromosome 13"/>
</dbReference>
<comment type="caution">
    <text evidence="2">The sequence shown here is derived from an EMBL/GenBank/DDBJ whole genome shotgun (WGS) entry which is preliminary data.</text>
</comment>
<dbReference type="PANTHER" id="PTHR33696">
    <property type="entry name" value="T22J18.15-RELATED"/>
    <property type="match status" value="1"/>
</dbReference>
<dbReference type="PANTHER" id="PTHR33696:SF20">
    <property type="entry name" value="DUF688 FAMILY PROTEIN"/>
    <property type="match status" value="1"/>
</dbReference>
<feature type="compositionally biased region" description="Polar residues" evidence="1">
    <location>
        <begin position="28"/>
        <end position="59"/>
    </location>
</feature>